<keyword evidence="1" id="KW-0547">Nucleotide-binding</keyword>
<proteinExistence type="inferred from homology"/>
<name>A0A401ZC55_9CHLR</name>
<dbReference type="GO" id="GO:0005524">
    <property type="term" value="F:ATP binding"/>
    <property type="evidence" value="ECO:0007669"/>
    <property type="project" value="UniProtKB-KW"/>
</dbReference>
<dbReference type="FunFam" id="3.40.50.300:FF:000640">
    <property type="entry name" value="MoxR family ATPase"/>
    <property type="match status" value="1"/>
</dbReference>
<dbReference type="Gene3D" id="1.10.8.80">
    <property type="entry name" value="Magnesium chelatase subunit I, C-Terminal domain"/>
    <property type="match status" value="1"/>
</dbReference>
<evidence type="ECO:0000256" key="3">
    <source>
        <dbReference type="ARBA" id="ARBA00061607"/>
    </source>
</evidence>
<dbReference type="AlphaFoldDB" id="A0A401ZC55"/>
<dbReference type="Pfam" id="PF07726">
    <property type="entry name" value="AAA_3"/>
    <property type="match status" value="1"/>
</dbReference>
<evidence type="ECO:0000256" key="2">
    <source>
        <dbReference type="ARBA" id="ARBA00022840"/>
    </source>
</evidence>
<keyword evidence="7" id="KW-1185">Reference proteome</keyword>
<feature type="domain" description="ATPase AAA-3" evidence="4">
    <location>
        <begin position="44"/>
        <end position="174"/>
    </location>
</feature>
<dbReference type="Gene3D" id="3.40.50.300">
    <property type="entry name" value="P-loop containing nucleotide triphosphate hydrolases"/>
    <property type="match status" value="1"/>
</dbReference>
<dbReference type="PIRSF" id="PIRSF002849">
    <property type="entry name" value="AAA_ATPase_chaperone_MoxR_prd"/>
    <property type="match status" value="1"/>
</dbReference>
<organism evidence="6 7">
    <name type="scientific">Dictyobacter aurantiacus</name>
    <dbReference type="NCBI Taxonomy" id="1936993"/>
    <lineage>
        <taxon>Bacteria</taxon>
        <taxon>Bacillati</taxon>
        <taxon>Chloroflexota</taxon>
        <taxon>Ktedonobacteria</taxon>
        <taxon>Ktedonobacterales</taxon>
        <taxon>Dictyobacteraceae</taxon>
        <taxon>Dictyobacter</taxon>
    </lineage>
</organism>
<evidence type="ECO:0000313" key="7">
    <source>
        <dbReference type="Proteomes" id="UP000287224"/>
    </source>
</evidence>
<comment type="caution">
    <text evidence="6">The sequence shown here is derived from an EMBL/GenBank/DDBJ whole genome shotgun (WGS) entry which is preliminary data.</text>
</comment>
<dbReference type="Pfam" id="PF17863">
    <property type="entry name" value="AAA_lid_2"/>
    <property type="match status" value="1"/>
</dbReference>
<accession>A0A401ZC55</accession>
<dbReference type="GO" id="GO:0016887">
    <property type="term" value="F:ATP hydrolysis activity"/>
    <property type="evidence" value="ECO:0007669"/>
    <property type="project" value="InterPro"/>
</dbReference>
<dbReference type="Proteomes" id="UP000287224">
    <property type="component" value="Unassembled WGS sequence"/>
</dbReference>
<dbReference type="InterPro" id="IPR011703">
    <property type="entry name" value="ATPase_AAA-3"/>
</dbReference>
<dbReference type="PANTHER" id="PTHR42759">
    <property type="entry name" value="MOXR FAMILY PROTEIN"/>
    <property type="match status" value="1"/>
</dbReference>
<protein>
    <submittedName>
        <fullName evidence="6">ATPase</fullName>
    </submittedName>
</protein>
<dbReference type="InterPro" id="IPR050764">
    <property type="entry name" value="CbbQ/NirQ/NorQ/GpvN"/>
</dbReference>
<dbReference type="SUPFAM" id="SSF52540">
    <property type="entry name" value="P-loop containing nucleoside triphosphate hydrolases"/>
    <property type="match status" value="1"/>
</dbReference>
<dbReference type="PANTHER" id="PTHR42759:SF5">
    <property type="entry name" value="METHANOL DEHYDROGENASE REGULATOR"/>
    <property type="match status" value="1"/>
</dbReference>
<dbReference type="InterPro" id="IPR027417">
    <property type="entry name" value="P-loop_NTPase"/>
</dbReference>
<dbReference type="RefSeq" id="WP_126595602.1">
    <property type="nucleotide sequence ID" value="NZ_BIFQ01000001.1"/>
</dbReference>
<feature type="domain" description="ChlI/MoxR AAA lid" evidence="5">
    <location>
        <begin position="237"/>
        <end position="297"/>
    </location>
</feature>
<reference evidence="7" key="1">
    <citation type="submission" date="2018-12" db="EMBL/GenBank/DDBJ databases">
        <title>Tengunoibacter tsumagoiensis gen. nov., sp. nov., Dictyobacter kobayashii sp. nov., D. alpinus sp. nov., and D. joshuensis sp. nov. and description of Dictyobacteraceae fam. nov. within the order Ktedonobacterales isolated from Tengu-no-mugimeshi.</title>
        <authorList>
            <person name="Wang C.M."/>
            <person name="Zheng Y."/>
            <person name="Sakai Y."/>
            <person name="Toyoda A."/>
            <person name="Minakuchi Y."/>
            <person name="Abe K."/>
            <person name="Yokota A."/>
            <person name="Yabe S."/>
        </authorList>
    </citation>
    <scope>NUCLEOTIDE SEQUENCE [LARGE SCALE GENOMIC DNA]</scope>
    <source>
        <strain evidence="7">S-27</strain>
    </source>
</reference>
<comment type="similarity">
    <text evidence="3">Belongs to the MoxR family.</text>
</comment>
<dbReference type="OrthoDB" id="9808397at2"/>
<evidence type="ECO:0000259" key="4">
    <source>
        <dbReference type="Pfam" id="PF07726"/>
    </source>
</evidence>
<keyword evidence="2" id="KW-0067">ATP-binding</keyword>
<sequence length="319" mass="35978">MEQNDEIQSIQRMAYTIGSNVSRVIIGKDEVIQLLVVALLCEGHVLFEDVPGIGKTTMAKALARSLGCSFQRIQFTPDLLPSDITGITFYNQKKGEFEFRPGPLLSQIVLADEINRATPRTQSALLEAMEERQISIERNSMPLPRPFMVVATQNPVELEGTFPLPEAQLDRFLMRLRLDYPDKDEERQILRRFKEEQPLQELKPVIDAEQLTRLQQAIRKIHVSSGIENYIVELVHATRDHSEVELGVSPRGTLALYRASQAMAAIEGRGYVIPDDVKRLAPNVLAHRLIATSQSRLHGRDMDQVIVDILHSTAVPVEQ</sequence>
<evidence type="ECO:0000313" key="6">
    <source>
        <dbReference type="EMBL" id="GCE04447.1"/>
    </source>
</evidence>
<dbReference type="EMBL" id="BIFQ01000001">
    <property type="protein sequence ID" value="GCE04447.1"/>
    <property type="molecule type" value="Genomic_DNA"/>
</dbReference>
<dbReference type="InterPro" id="IPR041628">
    <property type="entry name" value="ChlI/MoxR_AAA_lid"/>
</dbReference>
<gene>
    <name evidence="6" type="ORF">KDAU_17760</name>
</gene>
<evidence type="ECO:0000256" key="1">
    <source>
        <dbReference type="ARBA" id="ARBA00022741"/>
    </source>
</evidence>
<evidence type="ECO:0000259" key="5">
    <source>
        <dbReference type="Pfam" id="PF17863"/>
    </source>
</evidence>